<dbReference type="Pfam" id="PF23914">
    <property type="entry name" value="TPR_CcmH_CycH"/>
    <property type="match status" value="1"/>
</dbReference>
<proteinExistence type="predicted"/>
<evidence type="ECO:0000313" key="9">
    <source>
        <dbReference type="EMBL" id="ABG62294.1"/>
    </source>
</evidence>
<dbReference type="SMART" id="SM00028">
    <property type="entry name" value="TPR"/>
    <property type="match status" value="2"/>
</dbReference>
<evidence type="ECO:0000256" key="6">
    <source>
        <dbReference type="SAM" id="MobiDB-lite"/>
    </source>
</evidence>
<dbReference type="PANTHER" id="PTHR47870">
    <property type="entry name" value="CYTOCHROME C-TYPE BIOGENESIS PROTEIN CCMH"/>
    <property type="match status" value="1"/>
</dbReference>
<feature type="compositionally biased region" description="Low complexity" evidence="6">
    <location>
        <begin position="309"/>
        <end position="322"/>
    </location>
</feature>
<evidence type="ECO:0000256" key="4">
    <source>
        <dbReference type="ARBA" id="ARBA00022803"/>
    </source>
</evidence>
<keyword evidence="4 5" id="KW-0802">TPR repeat</keyword>
<dbReference type="InterPro" id="IPR019734">
    <property type="entry name" value="TPR_rpt"/>
</dbReference>
<keyword evidence="7" id="KW-1133">Transmembrane helix</keyword>
<evidence type="ECO:0000256" key="5">
    <source>
        <dbReference type="PROSITE-ProRule" id="PRU00339"/>
    </source>
</evidence>
<feature type="domain" description="Cytochrome c-type biogenesis protein H TPR" evidence="8">
    <location>
        <begin position="178"/>
        <end position="292"/>
    </location>
</feature>
<dbReference type="GO" id="GO:0017004">
    <property type="term" value="P:cytochrome complex assembly"/>
    <property type="evidence" value="ECO:0007669"/>
    <property type="project" value="UniProtKB-KW"/>
</dbReference>
<comment type="subcellular location">
    <subcellularLocation>
        <location evidence="1">Cell envelope</location>
    </subcellularLocation>
</comment>
<dbReference type="NCBIfam" id="TIGR03142">
    <property type="entry name" value="cytochro_ccmI"/>
    <property type="match status" value="1"/>
</dbReference>
<sequence precursor="true">MLFAGSDGSGKCRIGRQLAPRGKTDIELNMFFWVLAALLTLAAALAVMRPFLRGLTTDVAGREHDLSVYRDQLAELDQEVRRGLVAETEAAEARAEIGRRILRLSQSVDESAEGSVKPGTRLARAVAIAAVLAVPAISWGIYSLIGSPGLPAMPLQARLNEDPAQAPVEDLVARAEAYLADHPEDVRGWQTLAPVYMRLGRYSDAVAAYQRAIDLAGANPEYEAGLGEAMVARSGGIVTAGAEAAFNRALALDEKNARARFFIALARAQEGNGGAARAIWEEMASGLPEQSPWKAAAARAIAGLAQDSAQASASESAPSQDQLAAAQEMTPEARQEMIEGMVASLDAKLRESPADPEGWGRLLRSYVVLGRRDDALGALDRGLSALGPDSPDGKALSELAGTLGLTDTQVNK</sequence>
<dbReference type="Gene3D" id="1.25.40.10">
    <property type="entry name" value="Tetratricopeptide repeat domain"/>
    <property type="match status" value="2"/>
</dbReference>
<gene>
    <name evidence="9" type="ordered locus">Meso_0897</name>
</gene>
<dbReference type="PROSITE" id="PS50005">
    <property type="entry name" value="TPR"/>
    <property type="match status" value="1"/>
</dbReference>
<evidence type="ECO:0000256" key="7">
    <source>
        <dbReference type="SAM" id="Phobius"/>
    </source>
</evidence>
<dbReference type="GO" id="GO:0005886">
    <property type="term" value="C:plasma membrane"/>
    <property type="evidence" value="ECO:0007669"/>
    <property type="project" value="TreeGrafter"/>
</dbReference>
<dbReference type="KEGG" id="mes:Meso_0897"/>
<evidence type="ECO:0000256" key="3">
    <source>
        <dbReference type="ARBA" id="ARBA00022748"/>
    </source>
</evidence>
<keyword evidence="7" id="KW-0812">Transmembrane</keyword>
<accession>Q11JY1</accession>
<dbReference type="HOGENOM" id="CLU_036074_4_1_5"/>
<dbReference type="EMBL" id="CP000390">
    <property type="protein sequence ID" value="ABG62294.1"/>
    <property type="molecule type" value="Genomic_DNA"/>
</dbReference>
<dbReference type="GO" id="GO:0030313">
    <property type="term" value="C:cell envelope"/>
    <property type="evidence" value="ECO:0007669"/>
    <property type="project" value="UniProtKB-SubCell"/>
</dbReference>
<keyword evidence="2" id="KW-0677">Repeat</keyword>
<feature type="transmembrane region" description="Helical" evidence="7">
    <location>
        <begin position="30"/>
        <end position="52"/>
    </location>
</feature>
<evidence type="ECO:0000259" key="8">
    <source>
        <dbReference type="Pfam" id="PF23914"/>
    </source>
</evidence>
<evidence type="ECO:0000256" key="2">
    <source>
        <dbReference type="ARBA" id="ARBA00022737"/>
    </source>
</evidence>
<dbReference type="InterPro" id="IPR056413">
    <property type="entry name" value="TPR_CcmH_CycH"/>
</dbReference>
<dbReference type="InterPro" id="IPR017560">
    <property type="entry name" value="Cyt_c_biogenesis_CcmI"/>
</dbReference>
<dbReference type="InterPro" id="IPR011990">
    <property type="entry name" value="TPR-like_helical_dom_sf"/>
</dbReference>
<keyword evidence="7" id="KW-0472">Membrane</keyword>
<evidence type="ECO:0000256" key="1">
    <source>
        <dbReference type="ARBA" id="ARBA00004196"/>
    </source>
</evidence>
<feature type="repeat" description="TPR" evidence="5">
    <location>
        <begin position="186"/>
        <end position="219"/>
    </location>
</feature>
<dbReference type="eggNOG" id="COG4235">
    <property type="taxonomic scope" value="Bacteria"/>
</dbReference>
<dbReference type="AlphaFoldDB" id="Q11JY1"/>
<organism evidence="9">
    <name type="scientific">Chelativorans sp. (strain BNC1)</name>
    <dbReference type="NCBI Taxonomy" id="266779"/>
    <lineage>
        <taxon>Bacteria</taxon>
        <taxon>Pseudomonadati</taxon>
        <taxon>Pseudomonadota</taxon>
        <taxon>Alphaproteobacteria</taxon>
        <taxon>Hyphomicrobiales</taxon>
        <taxon>Phyllobacteriaceae</taxon>
        <taxon>Chelativorans</taxon>
    </lineage>
</organism>
<feature type="transmembrane region" description="Helical" evidence="7">
    <location>
        <begin position="125"/>
        <end position="145"/>
    </location>
</feature>
<dbReference type="PANTHER" id="PTHR47870:SF1">
    <property type="entry name" value="CYTOCHROME C-TYPE BIOGENESIS PROTEIN CCMH"/>
    <property type="match status" value="1"/>
</dbReference>
<dbReference type="SUPFAM" id="SSF48452">
    <property type="entry name" value="TPR-like"/>
    <property type="match status" value="1"/>
</dbReference>
<reference evidence="9" key="1">
    <citation type="submission" date="2006-06" db="EMBL/GenBank/DDBJ databases">
        <title>Complete sequence of chromosome of Chelativorans sp. BNC1.</title>
        <authorList>
            <consortium name="US DOE Joint Genome Institute"/>
            <person name="Copeland A."/>
            <person name="Lucas S."/>
            <person name="Lapidus A."/>
            <person name="Barry K."/>
            <person name="Detter J.C."/>
            <person name="Glavina del Rio T."/>
            <person name="Hammon N."/>
            <person name="Israni S."/>
            <person name="Dalin E."/>
            <person name="Tice H."/>
            <person name="Pitluck S."/>
            <person name="Chertkov O."/>
            <person name="Brettin T."/>
            <person name="Bruce D."/>
            <person name="Han C."/>
            <person name="Tapia R."/>
            <person name="Gilna P."/>
            <person name="Schmutz J."/>
            <person name="Larimer F."/>
            <person name="Land M."/>
            <person name="Hauser L."/>
            <person name="Kyrpides N."/>
            <person name="Mikhailova N."/>
            <person name="Richardson P."/>
        </authorList>
    </citation>
    <scope>NUCLEOTIDE SEQUENCE</scope>
    <source>
        <strain evidence="9">BNC1</strain>
    </source>
</reference>
<dbReference type="InterPro" id="IPR051263">
    <property type="entry name" value="C-type_cytochrome_biogenesis"/>
</dbReference>
<protein>
    <submittedName>
        <fullName evidence="9">Tetratricopeptide TPR_2</fullName>
    </submittedName>
</protein>
<dbReference type="STRING" id="266779.Meso_0897"/>
<keyword evidence="3" id="KW-0201">Cytochrome c-type biogenesis</keyword>
<name>Q11JY1_CHESB</name>
<feature type="region of interest" description="Disordered" evidence="6">
    <location>
        <begin position="309"/>
        <end position="331"/>
    </location>
</feature>